<evidence type="ECO:0000256" key="1">
    <source>
        <dbReference type="SAM" id="MobiDB-lite"/>
    </source>
</evidence>
<organism evidence="2 3">
    <name type="scientific">Desulfobacter postgatei 2ac9</name>
    <dbReference type="NCBI Taxonomy" id="879212"/>
    <lineage>
        <taxon>Bacteria</taxon>
        <taxon>Pseudomonadati</taxon>
        <taxon>Thermodesulfobacteriota</taxon>
        <taxon>Desulfobacteria</taxon>
        <taxon>Desulfobacterales</taxon>
        <taxon>Desulfobacteraceae</taxon>
        <taxon>Desulfobacter</taxon>
    </lineage>
</organism>
<reference evidence="2 3" key="2">
    <citation type="submission" date="2012-02" db="EMBL/GenBank/DDBJ databases">
        <title>Improved High-Quality Draft sequence of Desulfobacter postgatei 2ac9.</title>
        <authorList>
            <consortium name="US DOE Joint Genome Institute"/>
            <person name="Lucas S."/>
            <person name="Han J."/>
            <person name="Lapidus A."/>
            <person name="Cheng J.-F."/>
            <person name="Goodwin L."/>
            <person name="Pitluck S."/>
            <person name="Peters L."/>
            <person name="Ovchinnikova G."/>
            <person name="Held B."/>
            <person name="Detter J.C."/>
            <person name="Han C."/>
            <person name="Tapia R."/>
            <person name="Land M."/>
            <person name="Hauser L."/>
            <person name="Kyrpides N."/>
            <person name="Ivanova N."/>
            <person name="Pagani I."/>
            <person name="Orellana R."/>
            <person name="Lovley D."/>
            <person name="Woyke T."/>
        </authorList>
    </citation>
    <scope>NUCLEOTIDE SEQUENCE [LARGE SCALE GENOMIC DNA]</scope>
    <source>
        <strain evidence="2 3">2ac9</strain>
    </source>
</reference>
<name>I5B1D7_9BACT</name>
<feature type="region of interest" description="Disordered" evidence="1">
    <location>
        <begin position="183"/>
        <end position="203"/>
    </location>
</feature>
<proteinExistence type="predicted"/>
<keyword evidence="3" id="KW-1185">Reference proteome</keyword>
<gene>
    <name evidence="2" type="ORF">DespoDRAFT_01350</name>
</gene>
<reference evidence="2 3" key="1">
    <citation type="submission" date="2011-09" db="EMBL/GenBank/DDBJ databases">
        <authorList>
            <consortium name="US DOE Joint Genome Institute (JGI-PGF)"/>
            <person name="Lucas S."/>
            <person name="Han J."/>
            <person name="Lapidus A."/>
            <person name="Cheng J.-F."/>
            <person name="Goodwin L."/>
            <person name="Pitluck S."/>
            <person name="Peters L."/>
            <person name="Land M.L."/>
            <person name="Hauser L."/>
            <person name="Orellana R."/>
            <person name="Lovley D."/>
            <person name="Woyke T.J."/>
        </authorList>
    </citation>
    <scope>NUCLEOTIDE SEQUENCE [LARGE SCALE GENOMIC DNA]</scope>
    <source>
        <strain evidence="2 3">2ac9</strain>
    </source>
</reference>
<dbReference type="EMBL" id="CM001488">
    <property type="protein sequence ID" value="EIM63300.1"/>
    <property type="molecule type" value="Genomic_DNA"/>
</dbReference>
<sequence length="203" mass="22944">MRTRCTLYPQTSEMYICELDQCPLCGEQLKLSRYSSGHKIVQNLSSTVEVGYWPKQCDSPGCTNYGEKWRSSEWQQIAPMYCTYGFDVITTIGWQRQASRCTFEEIHSDLAGRITISEARHPFCQLHYLKNIAEPAASTDETMKVELRKTVREKAGEIIRPEHLEQPGVLTVTGLLPSAVIENPTADGKTEQHSVDPVTARSE</sequence>
<protein>
    <submittedName>
        <fullName evidence="2">Uncharacterized protein</fullName>
    </submittedName>
</protein>
<dbReference type="Proteomes" id="UP000005778">
    <property type="component" value="Chromosome"/>
</dbReference>
<accession>I5B1D7</accession>
<dbReference type="HOGENOM" id="CLU_1275980_0_0_7"/>
<evidence type="ECO:0000313" key="2">
    <source>
        <dbReference type="EMBL" id="EIM63300.1"/>
    </source>
</evidence>
<dbReference type="AlphaFoldDB" id="I5B1D7"/>
<evidence type="ECO:0000313" key="3">
    <source>
        <dbReference type="Proteomes" id="UP000005778"/>
    </source>
</evidence>